<keyword evidence="1" id="KW-0812">Transmembrane</keyword>
<keyword evidence="4" id="KW-1185">Reference proteome</keyword>
<dbReference type="GO" id="GO:0005886">
    <property type="term" value="C:plasma membrane"/>
    <property type="evidence" value="ECO:0007669"/>
    <property type="project" value="TreeGrafter"/>
</dbReference>
<organism evidence="3 4">
    <name type="scientific">Anaerobaca lacustris</name>
    <dbReference type="NCBI Taxonomy" id="3044600"/>
    <lineage>
        <taxon>Bacteria</taxon>
        <taxon>Pseudomonadati</taxon>
        <taxon>Planctomycetota</taxon>
        <taxon>Phycisphaerae</taxon>
        <taxon>Sedimentisphaerales</taxon>
        <taxon>Anaerobacaceae</taxon>
        <taxon>Anaerobaca</taxon>
    </lineage>
</organism>
<dbReference type="GO" id="GO:0000270">
    <property type="term" value="P:peptidoglycan metabolic process"/>
    <property type="evidence" value="ECO:0007669"/>
    <property type="project" value="TreeGrafter"/>
</dbReference>
<keyword evidence="1" id="KW-1133">Transmembrane helix</keyword>
<accession>A0AAW6TSP2</accession>
<comment type="caution">
    <text evidence="3">The sequence shown here is derived from an EMBL/GenBank/DDBJ whole genome shotgun (WGS) entry which is preliminary data.</text>
</comment>
<dbReference type="PANTHER" id="PTHR30336:SF4">
    <property type="entry name" value="ENVELOPE BIOGENESIS FACTOR ELYC"/>
    <property type="match status" value="1"/>
</dbReference>
<dbReference type="Gene3D" id="3.40.50.620">
    <property type="entry name" value="HUPs"/>
    <property type="match status" value="1"/>
</dbReference>
<sequence length="255" mass="27743">MFLVKSFATPLGWVLVLLLVGLVLMKCSRREAAPKVGWALVLLGTLLLLVFSFPPFANALIYSLESRVPVPDPDILSTLDVIVVLGGGAFPSGGLRGDADLSGRSYPRLYHGVRLFQQSGAAVIAFCGGKIIESKESEAEIMKAMSVQMGVPAERILMETTSTSTHENAKGLAALLPAESERRIGVVTSATHAMRAAQIFAGHFPGDVIVPVPVHYQHDAYLWRIENLRPTVGAFERSTAALHEWIGLLWHRLRH</sequence>
<dbReference type="AlphaFoldDB" id="A0AAW6TSP2"/>
<evidence type="ECO:0000259" key="2">
    <source>
        <dbReference type="Pfam" id="PF02698"/>
    </source>
</evidence>
<reference evidence="3" key="1">
    <citation type="submission" date="2023-05" db="EMBL/GenBank/DDBJ databases">
        <title>Anaerotaeda fermentans gen. nov., sp. nov., a novel anaerobic planctomycete of the new family within the order Sedimentisphaerales isolated from Taman Peninsula, Russia.</title>
        <authorList>
            <person name="Khomyakova M.A."/>
            <person name="Merkel A.Y."/>
            <person name="Slobodkin A.I."/>
        </authorList>
    </citation>
    <scope>NUCLEOTIDE SEQUENCE</scope>
    <source>
        <strain evidence="3">M17dextr</strain>
    </source>
</reference>
<proteinExistence type="predicted"/>
<dbReference type="RefSeq" id="WP_349242933.1">
    <property type="nucleotide sequence ID" value="NZ_JASCXX010000001.1"/>
</dbReference>
<feature type="transmembrane region" description="Helical" evidence="1">
    <location>
        <begin position="36"/>
        <end position="57"/>
    </location>
</feature>
<dbReference type="InterPro" id="IPR014729">
    <property type="entry name" value="Rossmann-like_a/b/a_fold"/>
</dbReference>
<dbReference type="EMBL" id="JASCXX010000001">
    <property type="protein sequence ID" value="MDI6447522.1"/>
    <property type="molecule type" value="Genomic_DNA"/>
</dbReference>
<feature type="transmembrane region" description="Helical" evidence="1">
    <location>
        <begin position="6"/>
        <end position="24"/>
    </location>
</feature>
<dbReference type="PANTHER" id="PTHR30336">
    <property type="entry name" value="INNER MEMBRANE PROTEIN, PROBABLE PERMEASE"/>
    <property type="match status" value="1"/>
</dbReference>
<dbReference type="CDD" id="cd06259">
    <property type="entry name" value="YdcF-like"/>
    <property type="match status" value="1"/>
</dbReference>
<dbReference type="InterPro" id="IPR003848">
    <property type="entry name" value="DUF218"/>
</dbReference>
<dbReference type="GO" id="GO:0043164">
    <property type="term" value="P:Gram-negative-bacterium-type cell wall biogenesis"/>
    <property type="evidence" value="ECO:0007669"/>
    <property type="project" value="TreeGrafter"/>
</dbReference>
<feature type="domain" description="DUF218" evidence="2">
    <location>
        <begin position="80"/>
        <end position="247"/>
    </location>
</feature>
<name>A0AAW6TSP2_9BACT</name>
<evidence type="ECO:0000256" key="1">
    <source>
        <dbReference type="SAM" id="Phobius"/>
    </source>
</evidence>
<dbReference type="Proteomes" id="UP001431776">
    <property type="component" value="Unassembled WGS sequence"/>
</dbReference>
<keyword evidence="1" id="KW-0472">Membrane</keyword>
<gene>
    <name evidence="3" type="ORF">QJ522_00580</name>
</gene>
<protein>
    <submittedName>
        <fullName evidence="3">YdcF family protein</fullName>
    </submittedName>
</protein>
<evidence type="ECO:0000313" key="3">
    <source>
        <dbReference type="EMBL" id="MDI6447522.1"/>
    </source>
</evidence>
<dbReference type="Pfam" id="PF02698">
    <property type="entry name" value="DUF218"/>
    <property type="match status" value="1"/>
</dbReference>
<dbReference type="InterPro" id="IPR051599">
    <property type="entry name" value="Cell_Envelope_Assoc"/>
</dbReference>
<evidence type="ECO:0000313" key="4">
    <source>
        <dbReference type="Proteomes" id="UP001431776"/>
    </source>
</evidence>